<dbReference type="SMART" id="SM00320">
    <property type="entry name" value="WD40"/>
    <property type="match status" value="5"/>
</dbReference>
<dbReference type="InterPro" id="IPR001680">
    <property type="entry name" value="WD40_rpt"/>
</dbReference>
<dbReference type="EMBL" id="KZ997022">
    <property type="protein sequence ID" value="RKO87985.1"/>
    <property type="molecule type" value="Genomic_DNA"/>
</dbReference>
<feature type="repeat" description="WD" evidence="1">
    <location>
        <begin position="122"/>
        <end position="162"/>
    </location>
</feature>
<reference evidence="3" key="1">
    <citation type="journal article" date="2018" name="Nat. Microbiol.">
        <title>Leveraging single-cell genomics to expand the fungal tree of life.</title>
        <authorList>
            <person name="Ahrendt S.R."/>
            <person name="Quandt C.A."/>
            <person name="Ciobanu D."/>
            <person name="Clum A."/>
            <person name="Salamov A."/>
            <person name="Andreopoulos B."/>
            <person name="Cheng J.F."/>
            <person name="Woyke T."/>
            <person name="Pelin A."/>
            <person name="Henrissat B."/>
            <person name="Reynolds N.K."/>
            <person name="Benny G.L."/>
            <person name="Smith M.E."/>
            <person name="James T.Y."/>
            <person name="Grigoriev I.V."/>
        </authorList>
    </citation>
    <scope>NUCLEOTIDE SEQUENCE [LARGE SCALE GENOMIC DNA]</scope>
</reference>
<evidence type="ECO:0000313" key="3">
    <source>
        <dbReference type="Proteomes" id="UP000269721"/>
    </source>
</evidence>
<proteinExistence type="predicted"/>
<dbReference type="SUPFAM" id="SSF50978">
    <property type="entry name" value="WD40 repeat-like"/>
    <property type="match status" value="1"/>
</dbReference>
<organism evidence="2 3">
    <name type="scientific">Blyttiomyces helicus</name>
    <dbReference type="NCBI Taxonomy" id="388810"/>
    <lineage>
        <taxon>Eukaryota</taxon>
        <taxon>Fungi</taxon>
        <taxon>Fungi incertae sedis</taxon>
        <taxon>Chytridiomycota</taxon>
        <taxon>Chytridiomycota incertae sedis</taxon>
        <taxon>Chytridiomycetes</taxon>
        <taxon>Chytridiomycetes incertae sedis</taxon>
        <taxon>Blyttiomyces</taxon>
    </lineage>
</organism>
<keyword evidence="3" id="KW-1185">Reference proteome</keyword>
<dbReference type="Gene3D" id="2.130.10.10">
    <property type="entry name" value="YVTN repeat-like/Quinoprotein amine dehydrogenase"/>
    <property type="match status" value="1"/>
</dbReference>
<dbReference type="Pfam" id="PF00400">
    <property type="entry name" value="WD40"/>
    <property type="match status" value="3"/>
</dbReference>
<dbReference type="AlphaFoldDB" id="A0A4P9W922"/>
<dbReference type="InterPro" id="IPR036322">
    <property type="entry name" value="WD40_repeat_dom_sf"/>
</dbReference>
<protein>
    <submittedName>
        <fullName evidence="2">WD40-repeat-containing domain protein</fullName>
    </submittedName>
</protein>
<dbReference type="OrthoDB" id="273771at2759"/>
<dbReference type="PANTHER" id="PTHR44218:SF6">
    <property type="entry name" value="PROTEIN SUPPRESSOR OF PHYA-105 1"/>
    <property type="match status" value="1"/>
</dbReference>
<dbReference type="InterPro" id="IPR015943">
    <property type="entry name" value="WD40/YVTN_repeat-like_dom_sf"/>
</dbReference>
<accession>A0A4P9W922</accession>
<name>A0A4P9W922_9FUNG</name>
<feature type="repeat" description="WD" evidence="1">
    <location>
        <begin position="36"/>
        <end position="78"/>
    </location>
</feature>
<sequence>SCLSWNAYIKPQLISSDYEGIVALWDAAVGTSIRSFDEHDKRAWSVDFSTVEPMQLASGGDDTKVKIWATNMKNSVATIESRANVCSVRFNPEKAKEIAFGSADHHVHYYDLRKTSTPVHEFSGHRKAVSYVRFLNGDSLVTASTDCTLREWSISESLSSGTSQCRRSFEGHTNEKNFVGLSVSGDGEFIACGSETNEMFVYYSCLSRPLITHPFGNSLDSVSGEELPDEDPGQFVSSVCWMHHTPNVIITANSQGRIKVMEMV</sequence>
<dbReference type="Proteomes" id="UP000269721">
    <property type="component" value="Unassembled WGS sequence"/>
</dbReference>
<dbReference type="PANTHER" id="PTHR44218">
    <property type="entry name" value="PROTEIN SPA1-RELATED 2"/>
    <property type="match status" value="1"/>
</dbReference>
<gene>
    <name evidence="2" type="ORF">BDK51DRAFT_24236</name>
</gene>
<keyword evidence="1" id="KW-0853">WD repeat</keyword>
<feature type="non-terminal residue" evidence="2">
    <location>
        <position position="1"/>
    </location>
</feature>
<dbReference type="PROSITE" id="PS50082">
    <property type="entry name" value="WD_REPEATS_2"/>
    <property type="match status" value="2"/>
</dbReference>
<evidence type="ECO:0000313" key="2">
    <source>
        <dbReference type="EMBL" id="RKO87985.1"/>
    </source>
</evidence>
<evidence type="ECO:0000256" key="1">
    <source>
        <dbReference type="PROSITE-ProRule" id="PRU00221"/>
    </source>
</evidence>
<dbReference type="InterPro" id="IPR044630">
    <property type="entry name" value="SPA1/2/3/4"/>
</dbReference>